<gene>
    <name evidence="1" type="ORF">Air01nite_66660</name>
</gene>
<keyword evidence="2" id="KW-1185">Reference proteome</keyword>
<dbReference type="Proteomes" id="UP000624325">
    <property type="component" value="Unassembled WGS sequence"/>
</dbReference>
<sequence>MERMEHTSVLYRIKRWMYRDGRPNRLARALNDLSMLQFSSGVLAPRPWVTLEVAGRRSGRTIRVPVVVTELDGVRYLVSMLGERANWVRNVRAAGGLVTLRHGRRERVLLVEVDVDDRAPVLRRYLRIAPGARPHFPVTRDASPAEFAAIAPSFPVFRVAAAGPAQGRQA</sequence>
<dbReference type="Pfam" id="PF04075">
    <property type="entry name" value="F420H2_quin_red"/>
    <property type="match status" value="1"/>
</dbReference>
<evidence type="ECO:0000313" key="1">
    <source>
        <dbReference type="EMBL" id="GIF60571.1"/>
    </source>
</evidence>
<dbReference type="EMBL" id="BONC01000071">
    <property type="protein sequence ID" value="GIF60571.1"/>
    <property type="molecule type" value="Genomic_DNA"/>
</dbReference>
<reference evidence="1 2" key="1">
    <citation type="submission" date="2021-01" db="EMBL/GenBank/DDBJ databases">
        <title>Whole genome shotgun sequence of Asanoa iriomotensis NBRC 100142.</title>
        <authorList>
            <person name="Komaki H."/>
            <person name="Tamura T."/>
        </authorList>
    </citation>
    <scope>NUCLEOTIDE SEQUENCE [LARGE SCALE GENOMIC DNA]</scope>
    <source>
        <strain evidence="1 2">NBRC 100142</strain>
    </source>
</reference>
<accession>A0ABQ4CCT3</accession>
<dbReference type="Gene3D" id="2.30.110.10">
    <property type="entry name" value="Electron Transport, Fmn-binding Protein, Chain A"/>
    <property type="match status" value="1"/>
</dbReference>
<name>A0ABQ4CCT3_9ACTN</name>
<dbReference type="InterPro" id="IPR012349">
    <property type="entry name" value="Split_barrel_FMN-bd"/>
</dbReference>
<proteinExistence type="predicted"/>
<protein>
    <recommendedName>
        <fullName evidence="3">Deazaflavin-dependent oxidoreductase (Nitroreductase family)</fullName>
    </recommendedName>
</protein>
<comment type="caution">
    <text evidence="1">The sequence shown here is derived from an EMBL/GenBank/DDBJ whole genome shotgun (WGS) entry which is preliminary data.</text>
</comment>
<dbReference type="InterPro" id="IPR004378">
    <property type="entry name" value="F420H2_quin_Rdtase"/>
</dbReference>
<organism evidence="1 2">
    <name type="scientific">Asanoa iriomotensis</name>
    <dbReference type="NCBI Taxonomy" id="234613"/>
    <lineage>
        <taxon>Bacteria</taxon>
        <taxon>Bacillati</taxon>
        <taxon>Actinomycetota</taxon>
        <taxon>Actinomycetes</taxon>
        <taxon>Micromonosporales</taxon>
        <taxon>Micromonosporaceae</taxon>
        <taxon>Asanoa</taxon>
    </lineage>
</organism>
<evidence type="ECO:0008006" key="3">
    <source>
        <dbReference type="Google" id="ProtNLM"/>
    </source>
</evidence>
<evidence type="ECO:0000313" key="2">
    <source>
        <dbReference type="Proteomes" id="UP000624325"/>
    </source>
</evidence>